<name>A0ABD2LWN4_9BILA</name>
<proteinExistence type="inferred from homology"/>
<comment type="caution">
    <text evidence="9">The sequence shown here is derived from an EMBL/GenBank/DDBJ whole genome shotgun (WGS) entry which is preliminary data.</text>
</comment>
<dbReference type="AlphaFoldDB" id="A0ABD2LWN4"/>
<keyword evidence="10" id="KW-1185">Reference proteome</keyword>
<evidence type="ECO:0000256" key="3">
    <source>
        <dbReference type="ARBA" id="ARBA00022946"/>
    </source>
</evidence>
<organism evidence="9 10">
    <name type="scientific">Heterodera trifolii</name>
    <dbReference type="NCBI Taxonomy" id="157864"/>
    <lineage>
        <taxon>Eukaryota</taxon>
        <taxon>Metazoa</taxon>
        <taxon>Ecdysozoa</taxon>
        <taxon>Nematoda</taxon>
        <taxon>Chromadorea</taxon>
        <taxon>Rhabditida</taxon>
        <taxon>Tylenchina</taxon>
        <taxon>Tylenchomorpha</taxon>
        <taxon>Tylenchoidea</taxon>
        <taxon>Heteroderidae</taxon>
        <taxon>Heteroderinae</taxon>
        <taxon>Heterodera</taxon>
    </lineage>
</organism>
<keyword evidence="6" id="KW-0687">Ribonucleoprotein</keyword>
<evidence type="ECO:0000256" key="8">
    <source>
        <dbReference type="ARBA" id="ARBA00035359"/>
    </source>
</evidence>
<evidence type="ECO:0000256" key="1">
    <source>
        <dbReference type="ARBA" id="ARBA00004173"/>
    </source>
</evidence>
<dbReference type="InterPro" id="IPR008991">
    <property type="entry name" value="Translation_prot_SH3-like_sf"/>
</dbReference>
<evidence type="ECO:0000256" key="7">
    <source>
        <dbReference type="ARBA" id="ARBA00035288"/>
    </source>
</evidence>
<keyword evidence="5" id="KW-0496">Mitochondrion</keyword>
<reference evidence="9 10" key="1">
    <citation type="submission" date="2024-10" db="EMBL/GenBank/DDBJ databases">
        <authorList>
            <person name="Kim D."/>
        </authorList>
    </citation>
    <scope>NUCLEOTIDE SEQUENCE [LARGE SCALE GENOMIC DNA]</scope>
    <source>
        <strain evidence="9">BH-2024</strain>
    </source>
</reference>
<evidence type="ECO:0000313" key="10">
    <source>
        <dbReference type="Proteomes" id="UP001620626"/>
    </source>
</evidence>
<evidence type="ECO:0000313" key="9">
    <source>
        <dbReference type="EMBL" id="KAL3119655.1"/>
    </source>
</evidence>
<keyword evidence="3" id="KW-0809">Transit peptide</keyword>
<keyword evidence="4" id="KW-0689">Ribosomal protein</keyword>
<dbReference type="SUPFAM" id="SSF50104">
    <property type="entry name" value="Translation proteins SH3-like domain"/>
    <property type="match status" value="1"/>
</dbReference>
<dbReference type="FunFam" id="2.30.30.790:FF:000002">
    <property type="entry name" value="39S ribosomal protein L19, mitochondrial"/>
    <property type="match status" value="1"/>
</dbReference>
<dbReference type="InterPro" id="IPR001857">
    <property type="entry name" value="Ribosomal_bL19"/>
</dbReference>
<dbReference type="GO" id="GO:0005739">
    <property type="term" value="C:mitochondrion"/>
    <property type="evidence" value="ECO:0007669"/>
    <property type="project" value="UniProtKB-SubCell"/>
</dbReference>
<gene>
    <name evidence="9" type="ORF">niasHT_006741</name>
</gene>
<dbReference type="InterPro" id="IPR038657">
    <property type="entry name" value="Ribosomal_bL19_sf"/>
</dbReference>
<protein>
    <recommendedName>
        <fullName evidence="7">Large ribosomal subunit protein bL19m</fullName>
    </recommendedName>
    <alternativeName>
        <fullName evidence="8">39S ribosomal protein L19, mitochondrial</fullName>
    </alternativeName>
</protein>
<evidence type="ECO:0000256" key="4">
    <source>
        <dbReference type="ARBA" id="ARBA00022980"/>
    </source>
</evidence>
<dbReference type="EMBL" id="JBICBT010000240">
    <property type="protein sequence ID" value="KAL3119655.1"/>
    <property type="molecule type" value="Genomic_DNA"/>
</dbReference>
<sequence>MRLSVCSLLLKRLPSTRLATTLANVRAKNVKQASTERINAISLDDFPIAYPDFLRSEVLDRRDPLFEQLVQADMFERRMVIDIPEFYVGSVLAVTMSDPNTVSKQHRFVGICIRREKQGLQHTFTLRNVIDGLGIEIMYEIYNPTILRIETLLLEKRLDEDLTYLADALPEYTTFKFNMEPVSHTAGKPVPVNPLKVKLKPPPWTLQWFKYDVKGIEDTWTLATPWFKRKFIASKDLLELRKYDVVRHYREAGQELEHDLKVQKRMLDFIEEYRRKRGEPKRKLLKSAGGKLREISLSVTSEDVKSK</sequence>
<dbReference type="PANTHER" id="PTHR15680:SF9">
    <property type="entry name" value="LARGE RIBOSOMAL SUBUNIT PROTEIN BL19M"/>
    <property type="match status" value="1"/>
</dbReference>
<dbReference type="PANTHER" id="PTHR15680">
    <property type="entry name" value="RIBOSOMAL PROTEIN L19"/>
    <property type="match status" value="1"/>
</dbReference>
<evidence type="ECO:0000256" key="2">
    <source>
        <dbReference type="ARBA" id="ARBA00005781"/>
    </source>
</evidence>
<dbReference type="Proteomes" id="UP001620626">
    <property type="component" value="Unassembled WGS sequence"/>
</dbReference>
<evidence type="ECO:0000256" key="6">
    <source>
        <dbReference type="ARBA" id="ARBA00023274"/>
    </source>
</evidence>
<dbReference type="GO" id="GO:1990904">
    <property type="term" value="C:ribonucleoprotein complex"/>
    <property type="evidence" value="ECO:0007669"/>
    <property type="project" value="UniProtKB-KW"/>
</dbReference>
<comment type="similarity">
    <text evidence="2">Belongs to the bacterial ribosomal protein bL19 family.</text>
</comment>
<dbReference type="Gene3D" id="2.30.30.790">
    <property type="match status" value="1"/>
</dbReference>
<dbReference type="GO" id="GO:0005840">
    <property type="term" value="C:ribosome"/>
    <property type="evidence" value="ECO:0007669"/>
    <property type="project" value="UniProtKB-KW"/>
</dbReference>
<evidence type="ECO:0000256" key="5">
    <source>
        <dbReference type="ARBA" id="ARBA00023128"/>
    </source>
</evidence>
<comment type="subcellular location">
    <subcellularLocation>
        <location evidence="1">Mitochondrion</location>
    </subcellularLocation>
</comment>
<dbReference type="Pfam" id="PF01245">
    <property type="entry name" value="Ribosomal_L19"/>
    <property type="match status" value="1"/>
</dbReference>
<accession>A0ABD2LWN4</accession>